<evidence type="ECO:0000256" key="5">
    <source>
        <dbReference type="ARBA" id="ARBA00022692"/>
    </source>
</evidence>
<evidence type="ECO:0000256" key="3">
    <source>
        <dbReference type="ARBA" id="ARBA00022448"/>
    </source>
</evidence>
<keyword evidence="10" id="KW-1185">Reference proteome</keyword>
<organism evidence="9 10">
    <name type="scientific">Chitinophaga caseinilytica</name>
    <dbReference type="NCBI Taxonomy" id="2267521"/>
    <lineage>
        <taxon>Bacteria</taxon>
        <taxon>Pseudomonadati</taxon>
        <taxon>Bacteroidota</taxon>
        <taxon>Chitinophagia</taxon>
        <taxon>Chitinophagales</taxon>
        <taxon>Chitinophagaceae</taxon>
        <taxon>Chitinophaga</taxon>
    </lineage>
</organism>
<accession>A0ABZ2Z6L9</accession>
<evidence type="ECO:0000256" key="1">
    <source>
        <dbReference type="ARBA" id="ARBA00004651"/>
    </source>
</evidence>
<comment type="subcellular location">
    <subcellularLocation>
        <location evidence="1">Cell membrane</location>
        <topology evidence="1">Multi-pass membrane protein</topology>
    </subcellularLocation>
    <subcellularLocation>
        <location evidence="8">Membrane</location>
        <topology evidence="8">Multi-pass membrane protein</topology>
    </subcellularLocation>
</comment>
<evidence type="ECO:0000256" key="6">
    <source>
        <dbReference type="ARBA" id="ARBA00022989"/>
    </source>
</evidence>
<keyword evidence="6 8" id="KW-1133">Transmembrane helix</keyword>
<reference evidence="9 10" key="1">
    <citation type="submission" date="2024-03" db="EMBL/GenBank/DDBJ databases">
        <title>Chitinophaga caseinilytica sp. nov., a casein hydrolysing bacterium isolated from forest soil.</title>
        <authorList>
            <person name="Lee D.S."/>
            <person name="Han D.M."/>
            <person name="Baek J.H."/>
            <person name="Choi D.G."/>
            <person name="Jeon J.H."/>
            <person name="Jeon C.O."/>
        </authorList>
    </citation>
    <scope>NUCLEOTIDE SEQUENCE [LARGE SCALE GENOMIC DNA]</scope>
    <source>
        <strain evidence="9 10">KACC 19118</strain>
    </source>
</reference>
<dbReference type="Gene3D" id="1.20.58.340">
    <property type="entry name" value="Magnesium transport protein CorA, transmembrane region"/>
    <property type="match status" value="2"/>
</dbReference>
<feature type="transmembrane region" description="Helical" evidence="8">
    <location>
        <begin position="307"/>
        <end position="327"/>
    </location>
</feature>
<dbReference type="PANTHER" id="PTHR46494:SF1">
    <property type="entry name" value="CORA FAMILY METAL ION TRANSPORTER (EUROFUNG)"/>
    <property type="match status" value="1"/>
</dbReference>
<dbReference type="InterPro" id="IPR004488">
    <property type="entry name" value="Mg/Co-transport_prot_CorA"/>
</dbReference>
<comment type="function">
    <text evidence="8">Mediates influx of magnesium ions.</text>
</comment>
<proteinExistence type="inferred from homology"/>
<comment type="similarity">
    <text evidence="2 8">Belongs to the CorA metal ion transporter (MIT) (TC 1.A.35) family.</text>
</comment>
<protein>
    <recommendedName>
        <fullName evidence="8">Magnesium transport protein CorA</fullName>
    </recommendedName>
</protein>
<keyword evidence="8" id="KW-0460">Magnesium</keyword>
<keyword evidence="8" id="KW-0406">Ion transport</keyword>
<dbReference type="InterPro" id="IPR002523">
    <property type="entry name" value="MgTranspt_CorA/ZnTranspt_ZntB"/>
</dbReference>
<evidence type="ECO:0000256" key="4">
    <source>
        <dbReference type="ARBA" id="ARBA00022475"/>
    </source>
</evidence>
<sequence>MAKNPILPIADAINPFKIRKKRLMNFNPVTAVSSRKPVDHVRITVYEYDSGYFHEETTDTVSDCFRFAETDTKKWINVDGIRREEVESICRHFNVHFLLMEDIMSEGQRAKMDEIGNNLFCLLPMCYFKTESSAVDIEQVSLVLGKNVVISFQDDPNRDVFNPIRERLRTDGTKLRLSGSDYLLYALLDIIVDNYFVVMDHLGDRIELMEDIIPRQPNNRTLARVNYLRRELMEFKRGIAPVRDLMNGLLKSENALLEENTEKYFKDVSDHIIQAVDLAESYRDMIINLQELYHAQMNQKMNEVMKVLTVVTTLLAPMTVITGIYGMNFDHMPELKNPNGYFITIGVMLCIFVGMILFFRKRGWF</sequence>
<name>A0ABZ2Z6L9_9BACT</name>
<dbReference type="NCBIfam" id="TIGR00383">
    <property type="entry name" value="corA"/>
    <property type="match status" value="1"/>
</dbReference>
<keyword evidence="4 8" id="KW-1003">Cell membrane</keyword>
<dbReference type="PANTHER" id="PTHR46494">
    <property type="entry name" value="CORA FAMILY METAL ION TRANSPORTER (EUROFUNG)"/>
    <property type="match status" value="1"/>
</dbReference>
<keyword evidence="7 8" id="KW-0472">Membrane</keyword>
<evidence type="ECO:0000256" key="7">
    <source>
        <dbReference type="ARBA" id="ARBA00023136"/>
    </source>
</evidence>
<dbReference type="SUPFAM" id="SSF143865">
    <property type="entry name" value="CorA soluble domain-like"/>
    <property type="match status" value="1"/>
</dbReference>
<dbReference type="Pfam" id="PF01544">
    <property type="entry name" value="CorA"/>
    <property type="match status" value="1"/>
</dbReference>
<evidence type="ECO:0000256" key="8">
    <source>
        <dbReference type="RuleBase" id="RU362010"/>
    </source>
</evidence>
<keyword evidence="5 8" id="KW-0812">Transmembrane</keyword>
<dbReference type="InterPro" id="IPR045863">
    <property type="entry name" value="CorA_TM1_TM2"/>
</dbReference>
<evidence type="ECO:0000313" key="9">
    <source>
        <dbReference type="EMBL" id="WZN47429.1"/>
    </source>
</evidence>
<gene>
    <name evidence="8 9" type="primary">corA</name>
    <name evidence="9" type="ORF">WJU22_04485</name>
</gene>
<dbReference type="EMBL" id="CP150096">
    <property type="protein sequence ID" value="WZN47429.1"/>
    <property type="molecule type" value="Genomic_DNA"/>
</dbReference>
<evidence type="ECO:0000256" key="2">
    <source>
        <dbReference type="ARBA" id="ARBA00009765"/>
    </source>
</evidence>
<dbReference type="RefSeq" id="WP_341842068.1">
    <property type="nucleotide sequence ID" value="NZ_CP149792.1"/>
</dbReference>
<dbReference type="InterPro" id="IPR045861">
    <property type="entry name" value="CorA_cytoplasmic_dom"/>
</dbReference>
<dbReference type="SUPFAM" id="SSF144083">
    <property type="entry name" value="Magnesium transport protein CorA, transmembrane region"/>
    <property type="match status" value="1"/>
</dbReference>
<evidence type="ECO:0000313" key="10">
    <source>
        <dbReference type="Proteomes" id="UP001449657"/>
    </source>
</evidence>
<dbReference type="Proteomes" id="UP001449657">
    <property type="component" value="Chromosome"/>
</dbReference>
<dbReference type="CDD" id="cd12828">
    <property type="entry name" value="TmCorA-like_1"/>
    <property type="match status" value="1"/>
</dbReference>
<feature type="transmembrane region" description="Helical" evidence="8">
    <location>
        <begin position="339"/>
        <end position="359"/>
    </location>
</feature>
<dbReference type="Gene3D" id="3.30.460.20">
    <property type="entry name" value="CorA soluble domain-like"/>
    <property type="match status" value="1"/>
</dbReference>
<keyword evidence="3 8" id="KW-0813">Transport</keyword>